<dbReference type="Pfam" id="PF12775">
    <property type="entry name" value="AAA_7"/>
    <property type="match status" value="1"/>
</dbReference>
<dbReference type="FunFam" id="1.20.58.1120:FF:000002">
    <property type="entry name" value="Dynein heavy chain 9, axonemal"/>
    <property type="match status" value="1"/>
</dbReference>
<dbReference type="InterPro" id="IPR026983">
    <property type="entry name" value="DHC"/>
</dbReference>
<comment type="subcellular location">
    <subcellularLocation>
        <location evidence="1">Cytoplasm</location>
        <location evidence="1">Cytoskeleton</location>
        <location evidence="1">Cilium axoneme</location>
    </subcellularLocation>
</comment>
<dbReference type="FunFam" id="3.10.490.20:FF:000002">
    <property type="entry name" value="Dynein axonemal heavy chain 17"/>
    <property type="match status" value="1"/>
</dbReference>
<dbReference type="GO" id="GO:0007018">
    <property type="term" value="P:microtubule-based movement"/>
    <property type="evidence" value="ECO:0007669"/>
    <property type="project" value="InterPro"/>
</dbReference>
<keyword evidence="18" id="KW-1185">Reference proteome</keyword>
<dbReference type="FunFam" id="3.20.180.20:FF:000001">
    <property type="entry name" value="Dynein axonemal heavy chain 5"/>
    <property type="match status" value="1"/>
</dbReference>
<feature type="domain" description="AAA+ ATPase" evidence="16">
    <location>
        <begin position="1913"/>
        <end position="2049"/>
    </location>
</feature>
<dbReference type="Pfam" id="PF08393">
    <property type="entry name" value="DHC_N2"/>
    <property type="match status" value="1"/>
</dbReference>
<dbReference type="FunFam" id="3.40.50.300:FF:000219">
    <property type="entry name" value="Dynein axonemal heavy chain 17"/>
    <property type="match status" value="1"/>
</dbReference>
<feature type="coiled-coil region" evidence="14">
    <location>
        <begin position="791"/>
        <end position="818"/>
    </location>
</feature>
<dbReference type="Pfam" id="PF12780">
    <property type="entry name" value="AAA_8"/>
    <property type="match status" value="1"/>
</dbReference>
<dbReference type="Pfam" id="PF03028">
    <property type="entry name" value="Dynein_heavy"/>
    <property type="match status" value="1"/>
</dbReference>
<protein>
    <recommendedName>
        <fullName evidence="16">AAA+ ATPase domain-containing protein</fullName>
    </recommendedName>
</protein>
<dbReference type="InterPro" id="IPR035706">
    <property type="entry name" value="AAA_9"/>
</dbReference>
<evidence type="ECO:0000256" key="5">
    <source>
        <dbReference type="ARBA" id="ARBA00022737"/>
    </source>
</evidence>
<dbReference type="InterPro" id="IPR043157">
    <property type="entry name" value="Dynein_AAA1S"/>
</dbReference>
<dbReference type="Gene3D" id="1.10.8.710">
    <property type="match status" value="1"/>
</dbReference>
<evidence type="ECO:0000313" key="18">
    <source>
        <dbReference type="Proteomes" id="UP000308267"/>
    </source>
</evidence>
<dbReference type="Gene3D" id="3.10.490.20">
    <property type="match status" value="1"/>
</dbReference>
<evidence type="ECO:0000313" key="17">
    <source>
        <dbReference type="EMBL" id="TGZ62671.1"/>
    </source>
</evidence>
<dbReference type="Pfam" id="PF12781">
    <property type="entry name" value="AAA_9"/>
    <property type="match status" value="1"/>
</dbReference>
<dbReference type="InterPro" id="IPR024317">
    <property type="entry name" value="Dynein_heavy_chain_D4_dom"/>
</dbReference>
<dbReference type="InterPro" id="IPR042222">
    <property type="entry name" value="Dynein_2_N"/>
</dbReference>
<evidence type="ECO:0000256" key="3">
    <source>
        <dbReference type="ARBA" id="ARBA00022490"/>
    </source>
</evidence>
<dbReference type="SMART" id="SM00382">
    <property type="entry name" value="AAA"/>
    <property type="match status" value="3"/>
</dbReference>
<evidence type="ECO:0000256" key="7">
    <source>
        <dbReference type="ARBA" id="ARBA00022840"/>
    </source>
</evidence>
<dbReference type="FunFam" id="3.40.50.300:FF:000049">
    <property type="entry name" value="Dynein, axonemal, heavy chain 5"/>
    <property type="match status" value="1"/>
</dbReference>
<dbReference type="Pfam" id="PF17857">
    <property type="entry name" value="AAA_lid_1"/>
    <property type="match status" value="1"/>
</dbReference>
<dbReference type="InterPro" id="IPR035699">
    <property type="entry name" value="AAA_6"/>
</dbReference>
<sequence length="4547" mass="519974">MSVEDIEDLRLRFVFNYIQLITDVKYDKIKKFLDDSKQAEKLLDFFEQSDLTHLFVVLHPTGVFEIHTKFPEVFKFKAFYFIKKERGVIEKNTDWPALNTLLSYGDMDKSPLHHFIAFVNTVLSPIILNEKNREDWPESLSEYIKRDLYNLQKKSAMVLARIEGKTHLAHPVGIEKIDTQEPISCHGDDVIGSLMYAIETAVVDWSAQINDILKQQSGQAIANGEFPLPNFEYEFWQQRMNCMQDIYEQLVHPKVKKMAVILEANKSAYANPFKEMFKRVVRAIVESETIVTFLTPLINYLNDLETVQFEELKPKIQPIVHLMALLWVNCEYYRSTDRIVILMTETCNFLIQLCRQYLDPTEIIKEEPDEGLIKINKSLDILRHFRDVVEDYRQNVKESCQEQNVEPAEWSFHSSWVFSRLNAFIERLEAIKVYYHTLLDYNRLEKVEVHGVVGQTLTTRVSMVYEEYQEAYRKFTDTNMDCLSTEDTTFSTALSEFMKLFDHWDNRMSTIIVKAFLLSNTTLGAFKTIFMFGPLLERTLIKPIFEPCYAELLNKLHLELDTCKEILDSHFDQPERLNQTISKSLPPAAGAIAWSAYLLRRVHSVMGPIDLLDYPLLKSDQGERLRQKRDELLELLSTFRAQRLEEFCKTAPEKCNVNLKLPLLRRNPATQTIEVNFDDQLVEVLREVHYLLFLSGEDECALASPESVVFGLPEKIKDSLPASTLDMYKRLEPLRESRLKLAQIQNAYNSVRQKTLTVEFPLIADEVDQFDHLLAPALKTMTWESVDSSFIDTALETVSEIQSRVTKAQENLKQVEHLSGQWRTLPLYQGKERKYDCLIPLEERDGLRETRFKEISSAAQKIHELIKENLELYKAKEDGPDWSAYLEAAEDIILEGLIEAVRCSLSYLGNHTEKGKVESPLMETKLNLVDNRLSYTPGVLENQAENLLDLVDSLVQDITDQSRLIPSLTNQPQAPPTSASPVAATAAEQEAVDASDVSVEQTEPSSEVSLSQQVKSLVGFSQQVLNTPEISESIKKITDHVRSAMRSATDFQNNLEASYSVYWAEDRTEFIRQFCRYGRLLTKEDLGPTGEIEAPENPPTLEQFREQILKYDRVYEEVEHLEDSRVFDTWLRADLKPFKMSLLAVIRQWSDKFKQYLVDHVTSTLDNLKAFIEDSINDLELKGDPEKVDYTKLVTVLERLKLIREAEDATDAGFEPLRETVALLKEFGEELPDAMNKLLESLPEQWHELKNIAVLTKQKIQPLQEQEVQNIRAMSAHYDTESARLKREFGESEVFTFDCSEPYESLDEWNTRLTEIEEGVTAMQVSAKSFEVRDIPTYLDLKAMRREMKVTKRVWDYINMFRSYVTAWKTSKWKEIDFGAIDEVIREISIEIRTMDKDVKQWPMFQGLEAELKDINAAVTAVRDLQNPAVKERHWVELMTDTGRMIEINDETTLADLLSLNLHKFEEEVHGIVSKASNELKIERDLEKIEQVWNEMMFEYETHDRTGLELPKQTEELTGTLEEIQVKVLDMLGNRDNTFSIDRINYWHKTLFMTDQVLTLWFETQRVWSGLESIFVLCDDIKAQLPDDTALFMDLDKEFRVLIDELQSKPKVLDATTQRPEILDEIQKIRDGMTICEKALADYLETKRLSFPRFYFVSQVDVTDIVSNGKVPAKVLRHLSKLFDSICSLTFEKPDAAVKHATKMIAKDGEEVKFVKSFDLTGQVEEWLNQLLDEMRHTLRKILADAVAAYEEKPRDQWIFDYPAQIALTGSQIGWNSEVQIAFGRLEEGLENAMKEYNKKQINQLGILIQMLLTDLTPGARQKIMTLCTIDVHNRDIVGKLISQKVDSSQAFTWLSQLRHRWDDAQQDCLANICDAQFAYAYEYLGNTPRLVITPLTDRCYITLTQSLHLCMSGAPAGPAGTGKTETTKDLGRALGVMVYVFNCSEQMDYMSVGNIYKGLAQAGAWGCFDEFNRIAVEVLSVVAVQVKTIQDAIRLKKERFNFLGEIIPLDSAVGLFITMNPGYAGRTELPENLKALFRPCAMVVPDFELICEIMLVAQGFLDATILARKFITLYQLCRELLSKQDHYDWGLRAIKSVLVVAGALKRGNPEHSEDSVLMRALRDFNVPKLVTEDMAVFLGLISDLFPNLDAPRKRNMQFEAAVKQATEDLGLQPEDSFILKVVQLQELFDVRHSVFIVGNAGTGKSQVWKTLQQTYRIKKQKPVAIDLDPKAVTNDELFGIINPSTREWKDGLFSVVMRDLANMTGPDPKWIVLDGDIDPMWIESLNTVMDDNKVLTLASNERIPLTDSMRLLFEISHLKTATPATVSRAGILYINPGDLGWIPYVHSWLDERVRAKKTLSRTERPALSICFDKYVGPSLEVVRSKFKRITPIPDIAHVEMLCYLLECLLDAQMASKDTREFTKENYEMLFVFCCVWAFGGSLFKDQLADYRVEFSRWWLNEFKHVKFPSTGGVFDFVWSLQSRKFEPWNSRLTKCELDPEVPLEASLVPTVEVVRLRFFLDLLIEAGHPVMLIGAAGTGKSVIMQDKFASLSEDFMVKNIPFNFYTTSLMLQDVLDKSLEKKAGINYGPPGQKRLIYFIDDLNMPEVDQYFTVQPHTLIRQHIDHGHFYDRQKLTLKRVSKTQYVAAMNPTAGSFTITPRLQRHFSVFALSFPDESAVKTIYSTVLKQHFVRNSFPMTLVRSVETLVEACLAAHNKITAVFLPTAIRFHYVFNLRDLTNIFQCLLFSAPETCNSVLSLIRLYRHEAMRVYTDRMLDVADTELAMKHVTNALTSQFPEMVAADITAEPLVYCSFNKGLSGERAYSAVESVEEISEVVINALNTYNDTFAVMNLVLFGDAIAHVLRICRILEMPRGSALLIGIGGSGKQSLSRLAAFISGFEVSQVVLRKGYSQNDLRNHMAQLYLKASLKNMPFVFLMTDAQVADERFLVYVNDFLASGEIPNLFSDEEMEQIIAGIRPEVKSVGLMDSVENCWQFFIDKTRKMLRVILCFSPVGDKLRLRARRFPALVNRTSIDWFHEWPDEALLSVSARFLEDCPGLSEEVLPSVSQYMAFAHSTVNELSKDYLDKERRHNYTTPKSFLEQISLYKRMVGAQIEELQQKIDRLVNGLDRLRDAGEQTSELKVQLAAQEVIVNEKTENANKLIAVVGQETEKVSAEKEIAAEEEAKVSVIKAEVTRKQRDCEEDLRKAEPALIAAQEALNTLNKNNLTELKALTTPPPDVVLVCSAVMCLFAMDGKLPKDRSWRAAKAGMMSKVDQFLSNLLNYDKEHIHHNSKQAAMEYVKMPSFDPDVIRTKSSAAAGLCSWVINILKFYDVYLEVKPKRDALDAANEELRQATEKLEVLQKKISILEASLAELTANFREATEEKLRCQQEADFTAKTLDLANRLVSGFASENVRWAQQVEVLRELGKTVVGDVLITTTFISYFGYLSKPFRQQLMDEKLWPFMRNLAVPIPIRSGIDPLYMLVDDAVIATWNNQSLPEDRTSVENAAIFTFCERWPLCVDPQLQALKWIKQKYGPDLIVTRLGVKNYLDQIERAIMDGHTVLIENIGEFVDPILDPVIGRQTIKRGTAIKMGDREIPYNPNFRLLLQTKLANPHYQPELQAQTTLINFTVTRDGLEDQLLAVVVSKERPDLEKLKSDLTKQQNEFKITLKNLEDSLLAKLASSGGNFLGDHSLVENLETNKKTAKDIEEKVAEAKITEREINQAREHYRSASSRAALIYFVMNDLFHIHPMYQFSLKAFRTVFEQSIDTAPEADSDKERLISLLDNITYSIFVYTTRGLFEKDKLIFLILMVLQVQLASKELSPVLMDFLLRYPVVPDVKSPVDFLNDLNWGGVQTLIKMSNFRDLDKDIIASAKRWKAFLETEAPEKEKFPQEWKNKSAAEKLCMMRALRHDRMTYALRHYVGATFGSKYVETRQIEFGRSFKESGPAAPIFFILSPGVDPLKDVEVLGHKLGFTLDQGNFHNISLGQGQEVVAEAALETAAQEGHWVVLQNIHLVARWLSTLEKRLEQYAESAHPDYRVFISAEPAGDPSAHIIPQGILENAIKITNEPPTGMHANLHKALDNFSQETLERCTKEAEFKPILFALCYFHAVVTERSKFGAQGWNRTYPFNVGDLCICLDVLYNYLEANSKVPWEDLRYLFGEIMYGGHITDDWDRRLCRTFLEEFLQPDLVDGDLYLAPNFMVPPNSDYAGYHDYIDKNLPPESPYLYGLHPNAEIDFLTKAAERTFRVVLELQPRDSGADVGDAPSREETLNNLLEDLMERLPDGFPMAELYARQAPEERSPYVVVVLQECERMNLLINEIRRSLKELRLGLRGELTITGAMETLINALFLDQVPTSWERYAYPSLYPLGLWFADMLNRTKELEIWSQDLGLPGSVWIGGLFNPQSFLTAVMQQTARKMEWPLDKICISVEVTKKTKEEMGSAPREGAYVHGLFMEGARWDSGAGCMTDARIKELAPPMPVILLRAVPSDRQEGRVAAMYACPVYKTKIRGPTFVWTFHLKTKEKPAKWIMGGVALLLQV</sequence>
<dbReference type="FunFam" id="1.10.8.720:FF:000002">
    <property type="entry name" value="Dynein heavy chain 9, axonemal"/>
    <property type="match status" value="1"/>
</dbReference>
<dbReference type="Gene3D" id="1.20.1270.280">
    <property type="match status" value="1"/>
</dbReference>
<dbReference type="Pfam" id="PF12774">
    <property type="entry name" value="AAA_6"/>
    <property type="match status" value="1"/>
</dbReference>
<dbReference type="Gene3D" id="3.40.50.300">
    <property type="entry name" value="P-loop containing nucleotide triphosphate hydrolases"/>
    <property type="match status" value="5"/>
</dbReference>
<keyword evidence="8" id="KW-0243">Dynein</keyword>
<dbReference type="Pfam" id="PF12777">
    <property type="entry name" value="MT"/>
    <property type="match status" value="1"/>
</dbReference>
<comment type="similarity">
    <text evidence="2">Belongs to the dynein heavy chain family.</text>
</comment>
<dbReference type="InterPro" id="IPR041589">
    <property type="entry name" value="DNAH3_AAA_lid_1"/>
</dbReference>
<dbReference type="InterPro" id="IPR042228">
    <property type="entry name" value="Dynein_linker_3"/>
</dbReference>
<keyword evidence="7" id="KW-0067">ATP-binding</keyword>
<feature type="coiled-coil region" evidence="14">
    <location>
        <begin position="3343"/>
        <end position="3394"/>
    </location>
</feature>
<keyword evidence="10" id="KW-0969">Cilium</keyword>
<dbReference type="InterPro" id="IPR013594">
    <property type="entry name" value="Dynein_heavy_tail"/>
</dbReference>
<evidence type="ECO:0000256" key="9">
    <source>
        <dbReference type="ARBA" id="ARBA00023054"/>
    </source>
</evidence>
<evidence type="ECO:0000256" key="8">
    <source>
        <dbReference type="ARBA" id="ARBA00023017"/>
    </source>
</evidence>
<dbReference type="FunFam" id="1.10.8.1220:FF:000001">
    <property type="entry name" value="Dynein axonemal heavy chain 5"/>
    <property type="match status" value="1"/>
</dbReference>
<name>A0A4S2LH45_OPIFE</name>
<dbReference type="InterPro" id="IPR004273">
    <property type="entry name" value="Dynein_heavy_D6_P-loop"/>
</dbReference>
<dbReference type="Gene3D" id="1.20.920.20">
    <property type="match status" value="1"/>
</dbReference>
<evidence type="ECO:0000259" key="16">
    <source>
        <dbReference type="SMART" id="SM00382"/>
    </source>
</evidence>
<dbReference type="FunFam" id="1.10.8.710:FF:000002">
    <property type="entry name" value="dynein heavy chain 17, axonemal"/>
    <property type="match status" value="1"/>
</dbReference>
<dbReference type="GO" id="GO:0097729">
    <property type="term" value="C:9+2 motile cilium"/>
    <property type="evidence" value="ECO:0007669"/>
    <property type="project" value="UniProtKB-ARBA"/>
</dbReference>
<dbReference type="InterPro" id="IPR041658">
    <property type="entry name" value="AAA_lid_11"/>
</dbReference>
<dbReference type="Gene3D" id="3.20.180.20">
    <property type="entry name" value="Dynein heavy chain, N-terminal domain 2"/>
    <property type="match status" value="1"/>
</dbReference>
<feature type="domain" description="AAA+ ATPase" evidence="16">
    <location>
        <begin position="2191"/>
        <end position="2397"/>
    </location>
</feature>
<gene>
    <name evidence="17" type="ORF">CRM22_007329</name>
</gene>
<keyword evidence="6" id="KW-0547">Nucleotide-binding</keyword>
<dbReference type="FunFam" id="1.20.920.20:FF:000003">
    <property type="entry name" value="Dynein axonemal heavy chain 17"/>
    <property type="match status" value="1"/>
</dbReference>
<dbReference type="Pfam" id="PF18199">
    <property type="entry name" value="Dynein_C"/>
    <property type="match status" value="1"/>
</dbReference>
<keyword evidence="5" id="KW-0677">Repeat</keyword>
<dbReference type="FunFam" id="1.20.920.30:FF:000003">
    <property type="entry name" value="Dynein axonemal heavy chain 17"/>
    <property type="match status" value="1"/>
</dbReference>
<dbReference type="Gene3D" id="1.10.8.720">
    <property type="entry name" value="Region D6 of dynein motor"/>
    <property type="match status" value="1"/>
</dbReference>
<dbReference type="InterPro" id="IPR043160">
    <property type="entry name" value="Dynein_C_barrel"/>
</dbReference>
<dbReference type="GO" id="GO:0005874">
    <property type="term" value="C:microtubule"/>
    <property type="evidence" value="ECO:0007669"/>
    <property type="project" value="UniProtKB-KW"/>
</dbReference>
<dbReference type="OrthoDB" id="10251809at2759"/>
<dbReference type="PANTHER" id="PTHR45703:SF8">
    <property type="entry name" value="DYNEINS HEAVY CHAIN"/>
    <property type="match status" value="1"/>
</dbReference>
<evidence type="ECO:0000256" key="2">
    <source>
        <dbReference type="ARBA" id="ARBA00008887"/>
    </source>
</evidence>
<dbReference type="Gene3D" id="1.10.287.2620">
    <property type="match status" value="1"/>
</dbReference>
<evidence type="ECO:0000256" key="11">
    <source>
        <dbReference type="ARBA" id="ARBA00023175"/>
    </source>
</evidence>
<feature type="domain" description="AAA+ ATPase" evidence="16">
    <location>
        <begin position="2527"/>
        <end position="2672"/>
    </location>
</feature>
<dbReference type="Gene3D" id="1.20.58.1120">
    <property type="match status" value="1"/>
</dbReference>
<dbReference type="InterPro" id="IPR041466">
    <property type="entry name" value="Dynein_AAA5_ext"/>
</dbReference>
<comment type="caution">
    <text evidence="17">The sequence shown here is derived from an EMBL/GenBank/DDBJ whole genome shotgun (WGS) entry which is preliminary data.</text>
</comment>
<keyword evidence="12" id="KW-0206">Cytoskeleton</keyword>
<evidence type="ECO:0000256" key="15">
    <source>
        <dbReference type="SAM" id="MobiDB-lite"/>
    </source>
</evidence>
<reference evidence="17 18" key="1">
    <citation type="journal article" date="2019" name="BMC Genomics">
        <title>New insights from Opisthorchis felineus genome: update on genomics of the epidemiologically important liver flukes.</title>
        <authorList>
            <person name="Ershov N.I."/>
            <person name="Mordvinov V.A."/>
            <person name="Prokhortchouk E.B."/>
            <person name="Pakharukova M.Y."/>
            <person name="Gunbin K.V."/>
            <person name="Ustyantsev K."/>
            <person name="Genaev M.A."/>
            <person name="Blinov A.G."/>
            <person name="Mazur A."/>
            <person name="Boulygina E."/>
            <person name="Tsygankova S."/>
            <person name="Khrameeva E."/>
            <person name="Chekanov N."/>
            <person name="Fan G."/>
            <person name="Xiao A."/>
            <person name="Zhang H."/>
            <person name="Xu X."/>
            <person name="Yang H."/>
            <person name="Solovyev V."/>
            <person name="Lee S.M."/>
            <person name="Liu X."/>
            <person name="Afonnikov D.A."/>
            <person name="Skryabin K.G."/>
        </authorList>
    </citation>
    <scope>NUCLEOTIDE SEQUENCE [LARGE SCALE GENOMIC DNA]</scope>
    <source>
        <strain evidence="17">AK-0245</strain>
        <tissue evidence="17">Whole organism</tissue>
    </source>
</reference>
<dbReference type="InterPro" id="IPR003593">
    <property type="entry name" value="AAA+_ATPase"/>
</dbReference>
<dbReference type="FunFam" id="3.40.50.300:FF:002141">
    <property type="entry name" value="Dynein heavy chain"/>
    <property type="match status" value="1"/>
</dbReference>
<evidence type="ECO:0000256" key="4">
    <source>
        <dbReference type="ARBA" id="ARBA00022701"/>
    </source>
</evidence>
<evidence type="ECO:0000256" key="14">
    <source>
        <dbReference type="SAM" id="Coils"/>
    </source>
</evidence>
<evidence type="ECO:0000256" key="10">
    <source>
        <dbReference type="ARBA" id="ARBA00023069"/>
    </source>
</evidence>
<dbReference type="FunFam" id="3.40.50.300:FF:000411">
    <property type="entry name" value="dynein heavy chain 17, axonemal"/>
    <property type="match status" value="1"/>
</dbReference>
<dbReference type="Gene3D" id="1.10.472.130">
    <property type="match status" value="1"/>
</dbReference>
<dbReference type="GO" id="GO:0045505">
    <property type="term" value="F:dynein intermediate chain binding"/>
    <property type="evidence" value="ECO:0007669"/>
    <property type="project" value="InterPro"/>
</dbReference>
<dbReference type="Gene3D" id="1.20.920.30">
    <property type="match status" value="1"/>
</dbReference>
<dbReference type="Pfam" id="PF18198">
    <property type="entry name" value="AAA_lid_11"/>
    <property type="match status" value="1"/>
</dbReference>
<evidence type="ECO:0000256" key="13">
    <source>
        <dbReference type="ARBA" id="ARBA00023273"/>
    </source>
</evidence>
<dbReference type="InterPro" id="IPR013602">
    <property type="entry name" value="Dynein_heavy_linker"/>
</dbReference>
<dbReference type="Pfam" id="PF17852">
    <property type="entry name" value="Dynein_AAA_lid"/>
    <property type="match status" value="1"/>
</dbReference>
<feature type="coiled-coil region" evidence="14">
    <location>
        <begin position="3655"/>
        <end position="3738"/>
    </location>
</feature>
<accession>A0A4S2LH45</accession>
<feature type="region of interest" description="Disordered" evidence="15">
    <location>
        <begin position="965"/>
        <end position="1006"/>
    </location>
</feature>
<keyword evidence="4" id="KW-0493">Microtubule</keyword>
<keyword evidence="11" id="KW-0505">Motor protein</keyword>
<dbReference type="Proteomes" id="UP000308267">
    <property type="component" value="Unassembled WGS sequence"/>
</dbReference>
<keyword evidence="3" id="KW-0963">Cytoplasm</keyword>
<organism evidence="17 18">
    <name type="scientific">Opisthorchis felineus</name>
    <dbReference type="NCBI Taxonomy" id="147828"/>
    <lineage>
        <taxon>Eukaryota</taxon>
        <taxon>Metazoa</taxon>
        <taxon>Spiralia</taxon>
        <taxon>Lophotrochozoa</taxon>
        <taxon>Platyhelminthes</taxon>
        <taxon>Trematoda</taxon>
        <taxon>Digenea</taxon>
        <taxon>Opisthorchiida</taxon>
        <taxon>Opisthorchiata</taxon>
        <taxon>Opisthorchiidae</taxon>
        <taxon>Opisthorchis</taxon>
    </lineage>
</organism>
<dbReference type="Gene3D" id="1.10.8.1220">
    <property type="match status" value="1"/>
</dbReference>
<keyword evidence="13" id="KW-0966">Cell projection</keyword>
<dbReference type="GO" id="GO:0008017">
    <property type="term" value="F:microtubule binding"/>
    <property type="evidence" value="ECO:0007669"/>
    <property type="project" value="UniProtKB-ARBA"/>
</dbReference>
<dbReference type="PANTHER" id="PTHR45703">
    <property type="entry name" value="DYNEIN HEAVY CHAIN"/>
    <property type="match status" value="1"/>
</dbReference>
<dbReference type="InterPro" id="IPR041228">
    <property type="entry name" value="Dynein_C"/>
</dbReference>
<evidence type="ECO:0000256" key="6">
    <source>
        <dbReference type="ARBA" id="ARBA00022741"/>
    </source>
</evidence>
<dbReference type="GO" id="GO:0005524">
    <property type="term" value="F:ATP binding"/>
    <property type="evidence" value="ECO:0007669"/>
    <property type="project" value="UniProtKB-KW"/>
</dbReference>
<dbReference type="Gene3D" id="6.10.140.1060">
    <property type="match status" value="1"/>
</dbReference>
<dbReference type="InterPro" id="IPR027417">
    <property type="entry name" value="P-loop_NTPase"/>
</dbReference>
<dbReference type="InterPro" id="IPR024743">
    <property type="entry name" value="Dynein_HC_stalk"/>
</dbReference>
<dbReference type="Pfam" id="PF08385">
    <property type="entry name" value="DHC_N1"/>
    <property type="match status" value="1"/>
</dbReference>
<keyword evidence="9 14" id="KW-0175">Coiled coil</keyword>
<dbReference type="FunFam" id="1.20.1270.280:FF:000003">
    <property type="entry name" value="Dynein axonemal heavy chain 17"/>
    <property type="match status" value="1"/>
</dbReference>
<dbReference type="InterPro" id="IPR042219">
    <property type="entry name" value="AAA_lid_11_sf"/>
</dbReference>
<proteinExistence type="inferred from homology"/>
<dbReference type="FunFam" id="3.40.50.300:FF:000945">
    <property type="entry name" value="Dynein axonemal heavy chain 9"/>
    <property type="match status" value="1"/>
</dbReference>
<evidence type="ECO:0000256" key="1">
    <source>
        <dbReference type="ARBA" id="ARBA00004430"/>
    </source>
</evidence>
<dbReference type="GO" id="GO:0008569">
    <property type="term" value="F:minus-end-directed microtubule motor activity"/>
    <property type="evidence" value="ECO:0007669"/>
    <property type="project" value="InterPro"/>
</dbReference>
<dbReference type="STRING" id="147828.A0A4S2LH45"/>
<dbReference type="GO" id="GO:0051959">
    <property type="term" value="F:dynein light intermediate chain binding"/>
    <property type="evidence" value="ECO:0007669"/>
    <property type="project" value="InterPro"/>
</dbReference>
<dbReference type="GO" id="GO:0005858">
    <property type="term" value="C:axonemal dynein complex"/>
    <property type="evidence" value="ECO:0007669"/>
    <property type="project" value="UniProtKB-ARBA"/>
</dbReference>
<dbReference type="SUPFAM" id="SSF52540">
    <property type="entry name" value="P-loop containing nucleoside triphosphate hydrolases"/>
    <property type="match status" value="4"/>
</dbReference>
<feature type="compositionally biased region" description="Low complexity" evidence="15">
    <location>
        <begin position="976"/>
        <end position="989"/>
    </location>
</feature>
<dbReference type="FunFam" id="1.10.287.2620:FF:000002">
    <property type="entry name" value="Dynein heavy chain 2, axonemal"/>
    <property type="match status" value="1"/>
</dbReference>
<dbReference type="EMBL" id="SJOL01007418">
    <property type="protein sequence ID" value="TGZ62671.1"/>
    <property type="molecule type" value="Genomic_DNA"/>
</dbReference>
<evidence type="ECO:0000256" key="12">
    <source>
        <dbReference type="ARBA" id="ARBA00023212"/>
    </source>
</evidence>
<dbReference type="Gene3D" id="1.20.140.100">
    <property type="entry name" value="Dynein heavy chain, N-terminal domain 2"/>
    <property type="match status" value="1"/>
</dbReference>